<evidence type="ECO:0000313" key="3">
    <source>
        <dbReference type="EMBL" id="MFB9824398.1"/>
    </source>
</evidence>
<dbReference type="InterPro" id="IPR023198">
    <property type="entry name" value="PGP-like_dom2"/>
</dbReference>
<dbReference type="InterPro" id="IPR036412">
    <property type="entry name" value="HAD-like_sf"/>
</dbReference>
<dbReference type="Proteomes" id="UP001589595">
    <property type="component" value="Unassembled WGS sequence"/>
</dbReference>
<evidence type="ECO:0000313" key="4">
    <source>
        <dbReference type="Proteomes" id="UP001589595"/>
    </source>
</evidence>
<dbReference type="SUPFAM" id="SSF56784">
    <property type="entry name" value="HAD-like"/>
    <property type="match status" value="1"/>
</dbReference>
<proteinExistence type="inferred from homology"/>
<keyword evidence="4" id="KW-1185">Reference proteome</keyword>
<dbReference type="Gene3D" id="1.10.150.240">
    <property type="entry name" value="Putative phosphatase, domain 2"/>
    <property type="match status" value="1"/>
</dbReference>
<feature type="compositionally biased region" description="Acidic residues" evidence="2">
    <location>
        <begin position="1"/>
        <end position="11"/>
    </location>
</feature>
<evidence type="ECO:0000256" key="2">
    <source>
        <dbReference type="SAM" id="MobiDB-lite"/>
    </source>
</evidence>
<dbReference type="SFLD" id="SFLDS00003">
    <property type="entry name" value="Haloacid_Dehalogenase"/>
    <property type="match status" value="1"/>
</dbReference>
<name>A0ABD5MKN7_9EURY</name>
<dbReference type="NCBIfam" id="TIGR01509">
    <property type="entry name" value="HAD-SF-IA-v3"/>
    <property type="match status" value="1"/>
</dbReference>
<dbReference type="GO" id="GO:0016787">
    <property type="term" value="F:hydrolase activity"/>
    <property type="evidence" value="ECO:0007669"/>
    <property type="project" value="UniProtKB-KW"/>
</dbReference>
<sequence>MSESSDSDAPEAADGTDSPQVTDSANTSDSSTADRPDSAPGTVQTEAGTAASVVVCFDMDGVLVDSEDYWHVAEREEILPRVLADGSRTPDLDEVTGMYYGEIYDYLAEHYEVVVDKDAFMSLYEETAESIYGERVELLAGAREFVADLRGEGVPVALVSSSPRDWIETVLDRFDLEFDLIAPAEEFDGPGKPEPGLYEAAIRDLGGTVDRAVAIEDSANGVLAAARSGAYTIAVRDDHNRDSDLSPADEVVDREDPAALYEAVRHSTRTIRESVSGNSGNSG</sequence>
<accession>A0ABD5MKN7</accession>
<feature type="region of interest" description="Disordered" evidence="2">
    <location>
        <begin position="1"/>
        <end position="45"/>
    </location>
</feature>
<dbReference type="InterPro" id="IPR023214">
    <property type="entry name" value="HAD_sf"/>
</dbReference>
<gene>
    <name evidence="3" type="ORF">ACFFOL_09500</name>
</gene>
<organism evidence="3 4">
    <name type="scientific">Halobaculum roseum</name>
    <dbReference type="NCBI Taxonomy" id="2175149"/>
    <lineage>
        <taxon>Archaea</taxon>
        <taxon>Methanobacteriati</taxon>
        <taxon>Methanobacteriota</taxon>
        <taxon>Stenosarchaea group</taxon>
        <taxon>Halobacteria</taxon>
        <taxon>Halobacteriales</taxon>
        <taxon>Haloferacaceae</taxon>
        <taxon>Halobaculum</taxon>
    </lineage>
</organism>
<dbReference type="GeneID" id="67210973"/>
<protein>
    <submittedName>
        <fullName evidence="3">HAD family hydrolase</fullName>
    </submittedName>
</protein>
<reference evidence="3" key="1">
    <citation type="submission" date="2024-09" db="EMBL/GenBank/DDBJ databases">
        <authorList>
            <person name="Sun Q."/>
        </authorList>
    </citation>
    <scope>NUCLEOTIDE SEQUENCE [LARGE SCALE GENOMIC DNA]</scope>
    <source>
        <strain evidence="3">JCM 31273</strain>
    </source>
</reference>
<dbReference type="CDD" id="cd07505">
    <property type="entry name" value="HAD_BPGM-like"/>
    <property type="match status" value="1"/>
</dbReference>
<comment type="caution">
    <text evidence="3">The sequence shown here is derived from an EMBL/GenBank/DDBJ whole genome shotgun (WGS) entry which is preliminary data.</text>
</comment>
<dbReference type="InterPro" id="IPR006439">
    <property type="entry name" value="HAD-SF_hydro_IA"/>
</dbReference>
<feature type="compositionally biased region" description="Low complexity" evidence="2">
    <location>
        <begin position="22"/>
        <end position="31"/>
    </location>
</feature>
<dbReference type="EMBL" id="JBHMAJ010000007">
    <property type="protein sequence ID" value="MFB9824398.1"/>
    <property type="molecule type" value="Genomic_DNA"/>
</dbReference>
<comment type="similarity">
    <text evidence="1">Belongs to the HAD-like hydrolase superfamily.</text>
</comment>
<dbReference type="SFLD" id="SFLDG01129">
    <property type="entry name" value="C1.5:_HAD__Beta-PGM__Phosphata"/>
    <property type="match status" value="1"/>
</dbReference>
<dbReference type="Pfam" id="PF00702">
    <property type="entry name" value="Hydrolase"/>
    <property type="match status" value="1"/>
</dbReference>
<dbReference type="AlphaFoldDB" id="A0ABD5MKN7"/>
<dbReference type="RefSeq" id="WP_264083985.1">
    <property type="nucleotide sequence ID" value="NZ_CP082286.1"/>
</dbReference>
<dbReference type="Gene3D" id="3.40.50.1000">
    <property type="entry name" value="HAD superfamily/HAD-like"/>
    <property type="match status" value="1"/>
</dbReference>
<keyword evidence="3" id="KW-0378">Hydrolase</keyword>
<dbReference type="PANTHER" id="PTHR18901:SF38">
    <property type="entry name" value="PSEUDOURIDINE-5'-PHOSPHATASE"/>
    <property type="match status" value="1"/>
</dbReference>
<evidence type="ECO:0000256" key="1">
    <source>
        <dbReference type="ARBA" id="ARBA00007958"/>
    </source>
</evidence>
<dbReference type="PANTHER" id="PTHR18901">
    <property type="entry name" value="2-DEOXYGLUCOSE-6-PHOSPHATE PHOSPHATASE 2"/>
    <property type="match status" value="1"/>
</dbReference>